<keyword evidence="2" id="KW-0472">Membrane</keyword>
<sequence length="335" mass="37821">MKKTISLLAIISAMILSAYTPAHSEEAPEKLLVSAKMDSAVIWMGEQTSIKLELVQDKGALAQLAVPADTLAAGVEIITVTPGDTTEIKNGRIQIDREIIVTSFDSGFYYIPPIKYVLDTDTFASQPLSLKVAPVPVDTVSIDNLKAVKGVRSPRFVLWDYIPGYVWIIILGIAVILAGAYLYYRYFRNKDENNVQAEPQIPPYEKAIQALNMLKEEKLWQGGQDKQYYTRLTDILREYLDGRFSINAMEMTSTEILDALRRNNETRVVERHMKEILNVADFVKFAKMRPLADDNEASMRYAITFVEETKPQPEPVQDETSEKDTEKSGKTDKIK</sequence>
<dbReference type="EMBL" id="JADIMW010000053">
    <property type="protein sequence ID" value="MBO8438245.1"/>
    <property type="molecule type" value="Genomic_DNA"/>
</dbReference>
<evidence type="ECO:0000313" key="5">
    <source>
        <dbReference type="Proteomes" id="UP000823636"/>
    </source>
</evidence>
<evidence type="ECO:0000313" key="4">
    <source>
        <dbReference type="EMBL" id="MBO8438245.1"/>
    </source>
</evidence>
<evidence type="ECO:0000256" key="3">
    <source>
        <dbReference type="SAM" id="SignalP"/>
    </source>
</evidence>
<feature type="chain" id="PRO_5039155626" evidence="3">
    <location>
        <begin position="25"/>
        <end position="335"/>
    </location>
</feature>
<feature type="compositionally biased region" description="Basic and acidic residues" evidence="1">
    <location>
        <begin position="320"/>
        <end position="335"/>
    </location>
</feature>
<accession>A0A9D9H3X9</accession>
<evidence type="ECO:0000256" key="1">
    <source>
        <dbReference type="SAM" id="MobiDB-lite"/>
    </source>
</evidence>
<reference evidence="4" key="2">
    <citation type="journal article" date="2021" name="PeerJ">
        <title>Extensive microbial diversity within the chicken gut microbiome revealed by metagenomics and culture.</title>
        <authorList>
            <person name="Gilroy R."/>
            <person name="Ravi A."/>
            <person name="Getino M."/>
            <person name="Pursley I."/>
            <person name="Horton D.L."/>
            <person name="Alikhan N.F."/>
            <person name="Baker D."/>
            <person name="Gharbi K."/>
            <person name="Hall N."/>
            <person name="Watson M."/>
            <person name="Adriaenssens E.M."/>
            <person name="Foster-Nyarko E."/>
            <person name="Jarju S."/>
            <person name="Secka A."/>
            <person name="Antonio M."/>
            <person name="Oren A."/>
            <person name="Chaudhuri R.R."/>
            <person name="La Ragione R."/>
            <person name="Hildebrand F."/>
            <person name="Pallen M.J."/>
        </authorList>
    </citation>
    <scope>NUCLEOTIDE SEQUENCE</scope>
    <source>
        <strain evidence="4">G3-4614</strain>
    </source>
</reference>
<gene>
    <name evidence="4" type="ORF">IAC54_05030</name>
</gene>
<comment type="caution">
    <text evidence="4">The sequence shown here is derived from an EMBL/GenBank/DDBJ whole genome shotgun (WGS) entry which is preliminary data.</text>
</comment>
<feature type="region of interest" description="Disordered" evidence="1">
    <location>
        <begin position="306"/>
        <end position="335"/>
    </location>
</feature>
<protein>
    <submittedName>
        <fullName evidence="4">Cell wall anchor protein</fullName>
    </submittedName>
</protein>
<keyword evidence="2" id="KW-1133">Transmembrane helix</keyword>
<dbReference type="AlphaFoldDB" id="A0A9D9H3X9"/>
<keyword evidence="3" id="KW-0732">Signal</keyword>
<feature type="signal peptide" evidence="3">
    <location>
        <begin position="1"/>
        <end position="24"/>
    </location>
</feature>
<feature type="transmembrane region" description="Helical" evidence="2">
    <location>
        <begin position="164"/>
        <end position="184"/>
    </location>
</feature>
<proteinExistence type="predicted"/>
<organism evidence="4 5">
    <name type="scientific">Candidatus Caccoplasma merdipullorum</name>
    <dbReference type="NCBI Taxonomy" id="2840718"/>
    <lineage>
        <taxon>Bacteria</taxon>
        <taxon>Pseudomonadati</taxon>
        <taxon>Bacteroidota</taxon>
        <taxon>Bacteroidia</taxon>
        <taxon>Bacteroidales</taxon>
        <taxon>Bacteroidaceae</taxon>
        <taxon>Bacteroidaceae incertae sedis</taxon>
        <taxon>Candidatus Caccoplasma</taxon>
    </lineage>
</organism>
<name>A0A9D9H3X9_9BACT</name>
<reference evidence="4" key="1">
    <citation type="submission" date="2020-10" db="EMBL/GenBank/DDBJ databases">
        <authorList>
            <person name="Gilroy R."/>
        </authorList>
    </citation>
    <scope>NUCLEOTIDE SEQUENCE</scope>
    <source>
        <strain evidence="4">G3-4614</strain>
    </source>
</reference>
<dbReference type="Proteomes" id="UP000823636">
    <property type="component" value="Unassembled WGS sequence"/>
</dbReference>
<evidence type="ECO:0000256" key="2">
    <source>
        <dbReference type="SAM" id="Phobius"/>
    </source>
</evidence>
<keyword evidence="2" id="KW-0812">Transmembrane</keyword>